<dbReference type="CDD" id="cd02511">
    <property type="entry name" value="Beta4Glucosyltransferase"/>
    <property type="match status" value="1"/>
</dbReference>
<dbReference type="SMART" id="SM00028">
    <property type="entry name" value="TPR"/>
    <property type="match status" value="3"/>
</dbReference>
<comment type="caution">
    <text evidence="2">The sequence shown here is derived from an EMBL/GenBank/DDBJ whole genome shotgun (WGS) entry which is preliminary data.</text>
</comment>
<accession>A0A229NW82</accession>
<evidence type="ECO:0000259" key="1">
    <source>
        <dbReference type="Pfam" id="PF00535"/>
    </source>
</evidence>
<evidence type="ECO:0000313" key="2">
    <source>
        <dbReference type="EMBL" id="OXM14122.1"/>
    </source>
</evidence>
<dbReference type="Proteomes" id="UP000215145">
    <property type="component" value="Unassembled WGS sequence"/>
</dbReference>
<feature type="domain" description="Glycosyltransferase 2-like" evidence="1">
    <location>
        <begin position="4"/>
        <end position="98"/>
    </location>
</feature>
<dbReference type="OrthoDB" id="9815923at2"/>
<dbReference type="PANTHER" id="PTHR43630">
    <property type="entry name" value="POLY-BETA-1,6-N-ACETYL-D-GLUCOSAMINE SYNTHASE"/>
    <property type="match status" value="1"/>
</dbReference>
<dbReference type="Gene3D" id="1.25.40.10">
    <property type="entry name" value="Tetratricopeptide repeat domain"/>
    <property type="match status" value="2"/>
</dbReference>
<proteinExistence type="predicted"/>
<dbReference type="InterPro" id="IPR029044">
    <property type="entry name" value="Nucleotide-diphossugar_trans"/>
</dbReference>
<dbReference type="AlphaFoldDB" id="A0A229NW82"/>
<dbReference type="RefSeq" id="WP_089524944.1">
    <property type="nucleotide sequence ID" value="NZ_NMUQ01000002.1"/>
</dbReference>
<reference evidence="2 3" key="1">
    <citation type="submission" date="2017-07" db="EMBL/GenBank/DDBJ databases">
        <title>Paenibacillus herberti R33 genome sequencing and assembly.</title>
        <authorList>
            <person name="Su W."/>
        </authorList>
    </citation>
    <scope>NUCLEOTIDE SEQUENCE [LARGE SCALE GENOMIC DNA]</scope>
    <source>
        <strain evidence="2 3">R33</strain>
    </source>
</reference>
<protein>
    <recommendedName>
        <fullName evidence="1">Glycosyltransferase 2-like domain-containing protein</fullName>
    </recommendedName>
</protein>
<dbReference type="InterPro" id="IPR011990">
    <property type="entry name" value="TPR-like_helical_dom_sf"/>
</dbReference>
<evidence type="ECO:0000313" key="3">
    <source>
        <dbReference type="Proteomes" id="UP000215145"/>
    </source>
</evidence>
<gene>
    <name evidence="2" type="ORF">CGZ75_14195</name>
</gene>
<dbReference type="PANTHER" id="PTHR43630:SF2">
    <property type="entry name" value="GLYCOSYLTRANSFERASE"/>
    <property type="match status" value="1"/>
</dbReference>
<dbReference type="SUPFAM" id="SSF53448">
    <property type="entry name" value="Nucleotide-diphospho-sugar transferases"/>
    <property type="match status" value="1"/>
</dbReference>
<name>A0A229NW82_9BACL</name>
<dbReference type="InterPro" id="IPR019734">
    <property type="entry name" value="TPR_rpt"/>
</dbReference>
<dbReference type="Pfam" id="PF00535">
    <property type="entry name" value="Glycos_transf_2"/>
    <property type="match status" value="1"/>
</dbReference>
<organism evidence="2 3">
    <name type="scientific">Paenibacillus herberti</name>
    <dbReference type="NCBI Taxonomy" id="1619309"/>
    <lineage>
        <taxon>Bacteria</taxon>
        <taxon>Bacillati</taxon>
        <taxon>Bacillota</taxon>
        <taxon>Bacilli</taxon>
        <taxon>Bacillales</taxon>
        <taxon>Paenibacillaceae</taxon>
        <taxon>Paenibacillus</taxon>
    </lineage>
</organism>
<dbReference type="Gene3D" id="3.90.550.10">
    <property type="entry name" value="Spore Coat Polysaccharide Biosynthesis Protein SpsA, Chain A"/>
    <property type="match status" value="1"/>
</dbReference>
<dbReference type="SUPFAM" id="SSF48452">
    <property type="entry name" value="TPR-like"/>
    <property type="match status" value="2"/>
</dbReference>
<dbReference type="EMBL" id="NMUQ01000002">
    <property type="protein sequence ID" value="OXM14122.1"/>
    <property type="molecule type" value="Genomic_DNA"/>
</dbReference>
<dbReference type="InterPro" id="IPR001173">
    <property type="entry name" value="Glyco_trans_2-like"/>
</dbReference>
<keyword evidence="3" id="KW-1185">Reference proteome</keyword>
<sequence length="653" mass="75686">MLLSICLIVKDEEEVLSRCLESVREAADEIIVVDTGSTDKTKEVAAEFTDKIYDFEWVKDFSAARNESLRYAAGTWILVMDADEYFASGDAIKLRNFLTTITPREDQVFAVNISSFLGKDRTTAILSAGEVPRLFPNHFSIKYYRPIHEQLLSETGIKLHSFLAPVSLFHTGYLKETIQSKSKSSRNAELLTSIKKKDGFAPYDFFTAGNEFAVKADMPKAIYYFEKAIKSGTKHKTASWYPKAVISLTQCYCRQFRYFDALNLLERELIKWKDYPEYSYLKANILHYLGFIKEAQKHYLDALNVSLVKAELTHVFWLDSAEFATTMPMRRLAAIYENEGDLQNAVYYWSKLLHQDLYDFTSLHSLLNTLIHYESMDKIIFLLGQIYQVDDLKHIYILFRSSLTVRSAELAKHYYNLLLNKEFTVSIADQIFYSIVQKDQAHYSNCTNHPDYKPSNEHYTHEAIACRVWGLEIPLYRPNSSEDVSEKIQKKLNHVKAILELQEEAHTVAVNEYPELLLTILQSAYLLQEFEIYDQLIQTYSDDNIINEMANFLYSRKNESIALDYYSILLNKNALDARSCENLAMYHFKGDDIEGGLAFLEEAIRLQPQTIYLYVQYLERSNNQNKRSKIKDKLLRQFAGAVRIPEFALLLKN</sequence>